<reference evidence="2 3" key="1">
    <citation type="submission" date="2024-01" db="EMBL/GenBank/DDBJ databases">
        <title>Genome assemblies of Stephania.</title>
        <authorList>
            <person name="Yang L."/>
        </authorList>
    </citation>
    <scope>NUCLEOTIDE SEQUENCE [LARGE SCALE GENOMIC DNA]</scope>
    <source>
        <strain evidence="2">JXDWG</strain>
        <tissue evidence="2">Leaf</tissue>
    </source>
</reference>
<proteinExistence type="predicted"/>
<feature type="compositionally biased region" description="Basic and acidic residues" evidence="1">
    <location>
        <begin position="10"/>
        <end position="27"/>
    </location>
</feature>
<sequence>MKKGKKRKFDAKTVLEEDKQYQSKPDESVDNDSEEGSKEEGDEFMGEDEVVRDPYDSNNEMTTQEEEGEYVAESEQVEKTVEDRLESPIHTEPIPPSPTTDIGIDVNGNVEEIKVVVQQTCANLRAQHKAYCGTIKELVAKLVEQSMERWQDKFISNLALNYCQIETRLSRAEWHISNHGSDIKCEVAQVKMHFGQ</sequence>
<organism evidence="2 3">
    <name type="scientific">Stephania cephalantha</name>
    <dbReference type="NCBI Taxonomy" id="152367"/>
    <lineage>
        <taxon>Eukaryota</taxon>
        <taxon>Viridiplantae</taxon>
        <taxon>Streptophyta</taxon>
        <taxon>Embryophyta</taxon>
        <taxon>Tracheophyta</taxon>
        <taxon>Spermatophyta</taxon>
        <taxon>Magnoliopsida</taxon>
        <taxon>Ranunculales</taxon>
        <taxon>Menispermaceae</taxon>
        <taxon>Menispermoideae</taxon>
        <taxon>Cissampelideae</taxon>
        <taxon>Stephania</taxon>
    </lineage>
</organism>
<dbReference type="EMBL" id="JBBNAG010000002">
    <property type="protein sequence ID" value="KAK9156983.1"/>
    <property type="molecule type" value="Genomic_DNA"/>
</dbReference>
<gene>
    <name evidence="2" type="ORF">Scep_003557</name>
</gene>
<feature type="region of interest" description="Disordered" evidence="1">
    <location>
        <begin position="1"/>
        <end position="73"/>
    </location>
</feature>
<protein>
    <submittedName>
        <fullName evidence="2">Uncharacterized protein</fullName>
    </submittedName>
</protein>
<feature type="compositionally biased region" description="Acidic residues" evidence="1">
    <location>
        <begin position="63"/>
        <end position="72"/>
    </location>
</feature>
<evidence type="ECO:0000313" key="2">
    <source>
        <dbReference type="EMBL" id="KAK9156983.1"/>
    </source>
</evidence>
<accession>A0AAP0PUK2</accession>
<comment type="caution">
    <text evidence="2">The sequence shown here is derived from an EMBL/GenBank/DDBJ whole genome shotgun (WGS) entry which is preliminary data.</text>
</comment>
<keyword evidence="3" id="KW-1185">Reference proteome</keyword>
<evidence type="ECO:0000256" key="1">
    <source>
        <dbReference type="SAM" id="MobiDB-lite"/>
    </source>
</evidence>
<dbReference type="Proteomes" id="UP001419268">
    <property type="component" value="Unassembled WGS sequence"/>
</dbReference>
<dbReference type="AlphaFoldDB" id="A0AAP0PUK2"/>
<evidence type="ECO:0000313" key="3">
    <source>
        <dbReference type="Proteomes" id="UP001419268"/>
    </source>
</evidence>
<name>A0AAP0PUK2_9MAGN</name>